<dbReference type="AlphaFoldDB" id="A0A1F5UQ90"/>
<dbReference type="Pfam" id="PF03473">
    <property type="entry name" value="MOSC"/>
    <property type="match status" value="1"/>
</dbReference>
<sequence>MWKGVVASLHIALEAKGTMKSVREVHALPGRGLEGDRYGRQGGSFSNKAGPDRELTLIESEAIEALKRDYGVDMSPRDARRNVVTRGVPLNHLVGREFRVGEVALRGIRLCEPCGHLQKLSHEKVVPGLIHRGGLRAQILTEGVIRVGDPILE</sequence>
<dbReference type="GO" id="GO:0003824">
    <property type="term" value="F:catalytic activity"/>
    <property type="evidence" value="ECO:0007669"/>
    <property type="project" value="InterPro"/>
</dbReference>
<accession>A0A1F5UQ90</accession>
<dbReference type="STRING" id="1817864.A2Z21_10625"/>
<feature type="domain" description="MOSC" evidence="1">
    <location>
        <begin position="20"/>
        <end position="153"/>
    </location>
</feature>
<reference evidence="2 3" key="1">
    <citation type="journal article" date="2016" name="Nat. Commun.">
        <title>Thousands of microbial genomes shed light on interconnected biogeochemical processes in an aquifer system.</title>
        <authorList>
            <person name="Anantharaman K."/>
            <person name="Brown C.T."/>
            <person name="Hug L.A."/>
            <person name="Sharon I."/>
            <person name="Castelle C.J."/>
            <person name="Probst A.J."/>
            <person name="Thomas B.C."/>
            <person name="Singh A."/>
            <person name="Wilkins M.J."/>
            <person name="Karaoz U."/>
            <person name="Brodie E.L."/>
            <person name="Williams K.H."/>
            <person name="Hubbard S.S."/>
            <person name="Banfield J.F."/>
        </authorList>
    </citation>
    <scope>NUCLEOTIDE SEQUENCE [LARGE SCALE GENOMIC DNA]</scope>
    <source>
        <strain evidence="3">RBG_16_55_9</strain>
    </source>
</reference>
<protein>
    <recommendedName>
        <fullName evidence="1">MOSC domain-containing protein</fullName>
    </recommendedName>
</protein>
<dbReference type="InterPro" id="IPR005302">
    <property type="entry name" value="MoCF_Sase_C"/>
</dbReference>
<evidence type="ECO:0000259" key="1">
    <source>
        <dbReference type="PROSITE" id="PS51340"/>
    </source>
</evidence>
<dbReference type="GO" id="GO:0030151">
    <property type="term" value="F:molybdenum ion binding"/>
    <property type="evidence" value="ECO:0007669"/>
    <property type="project" value="InterPro"/>
</dbReference>
<organism evidence="2 3">
    <name type="scientific">Fraserbacteria sp. (strain RBG_16_55_9)</name>
    <dbReference type="NCBI Taxonomy" id="1817864"/>
    <lineage>
        <taxon>Bacteria</taxon>
        <taxon>Candidatus Fraseribacteriota</taxon>
    </lineage>
</organism>
<dbReference type="SUPFAM" id="SSF50800">
    <property type="entry name" value="PK beta-barrel domain-like"/>
    <property type="match status" value="1"/>
</dbReference>
<comment type="caution">
    <text evidence="2">The sequence shown here is derived from an EMBL/GenBank/DDBJ whole genome shotgun (WGS) entry which is preliminary data.</text>
</comment>
<dbReference type="InterPro" id="IPR052716">
    <property type="entry name" value="MOSC_domain"/>
</dbReference>
<dbReference type="Gene3D" id="2.40.33.20">
    <property type="entry name" value="PK beta-barrel domain-like"/>
    <property type="match status" value="1"/>
</dbReference>
<dbReference type="Proteomes" id="UP000179157">
    <property type="component" value="Unassembled WGS sequence"/>
</dbReference>
<dbReference type="GO" id="GO:0030170">
    <property type="term" value="F:pyridoxal phosphate binding"/>
    <property type="evidence" value="ECO:0007669"/>
    <property type="project" value="InterPro"/>
</dbReference>
<evidence type="ECO:0000313" key="2">
    <source>
        <dbReference type="EMBL" id="OGF53312.1"/>
    </source>
</evidence>
<dbReference type="InterPro" id="IPR011037">
    <property type="entry name" value="Pyrv_Knase-like_insert_dom_sf"/>
</dbReference>
<dbReference type="PANTHER" id="PTHR36930">
    <property type="entry name" value="METAL-SULFUR CLUSTER BIOSYNTHESIS PROTEINS YUAD-RELATED"/>
    <property type="match status" value="1"/>
</dbReference>
<gene>
    <name evidence="2" type="ORF">A2Z21_10625</name>
</gene>
<name>A0A1F5UQ90_FRAXR</name>
<proteinExistence type="predicted"/>
<evidence type="ECO:0000313" key="3">
    <source>
        <dbReference type="Proteomes" id="UP000179157"/>
    </source>
</evidence>
<dbReference type="PROSITE" id="PS51340">
    <property type="entry name" value="MOSC"/>
    <property type="match status" value="1"/>
</dbReference>
<dbReference type="PANTHER" id="PTHR36930:SF1">
    <property type="entry name" value="MOSC DOMAIN-CONTAINING PROTEIN"/>
    <property type="match status" value="1"/>
</dbReference>
<dbReference type="EMBL" id="MFGX01000106">
    <property type="protein sequence ID" value="OGF53312.1"/>
    <property type="molecule type" value="Genomic_DNA"/>
</dbReference>